<organism evidence="9 10">
    <name type="scientific">Brevibacillus thermoruber</name>
    <dbReference type="NCBI Taxonomy" id="33942"/>
    <lineage>
        <taxon>Bacteria</taxon>
        <taxon>Bacillati</taxon>
        <taxon>Bacillota</taxon>
        <taxon>Bacilli</taxon>
        <taxon>Bacillales</taxon>
        <taxon>Paenibacillaceae</taxon>
        <taxon>Brevibacillus</taxon>
    </lineage>
</organism>
<feature type="binding site" evidence="6">
    <location>
        <position position="342"/>
    </location>
    <ligand>
        <name>substrate</name>
    </ligand>
</feature>
<dbReference type="GO" id="GO:0004345">
    <property type="term" value="F:glucose-6-phosphate dehydrogenase activity"/>
    <property type="evidence" value="ECO:0007669"/>
    <property type="project" value="UniProtKB-UniRule"/>
</dbReference>
<dbReference type="HAMAP" id="MF_00966">
    <property type="entry name" value="G6PD"/>
    <property type="match status" value="1"/>
</dbReference>
<dbReference type="GO" id="GO:0009051">
    <property type="term" value="P:pentose-phosphate shunt, oxidative branch"/>
    <property type="evidence" value="ECO:0007669"/>
    <property type="project" value="TreeGrafter"/>
</dbReference>
<accession>A0A9X3TPB7</accession>
<evidence type="ECO:0000256" key="5">
    <source>
        <dbReference type="ARBA" id="ARBA00023277"/>
    </source>
</evidence>
<feature type="binding site" evidence="6">
    <location>
        <position position="218"/>
    </location>
    <ligand>
        <name>substrate</name>
    </ligand>
</feature>
<evidence type="ECO:0000256" key="4">
    <source>
        <dbReference type="ARBA" id="ARBA00023002"/>
    </source>
</evidence>
<dbReference type="RefSeq" id="WP_081656491.1">
    <property type="nucleotide sequence ID" value="NZ_JAPYYP010000005.1"/>
</dbReference>
<dbReference type="NCBIfam" id="TIGR00871">
    <property type="entry name" value="zwf"/>
    <property type="match status" value="1"/>
</dbReference>
<dbReference type="Gene3D" id="3.30.360.10">
    <property type="entry name" value="Dihydrodipicolinate Reductase, domain 2"/>
    <property type="match status" value="1"/>
</dbReference>
<protein>
    <recommendedName>
        <fullName evidence="6">Glucose-6-phosphate 1-dehydrogenase</fullName>
        <shortName evidence="6">G6PD</shortName>
        <ecNumber evidence="6">1.1.1.49</ecNumber>
    </recommendedName>
</protein>
<feature type="binding site" evidence="6">
    <location>
        <position position="180"/>
    </location>
    <ligand>
        <name>substrate</name>
    </ligand>
</feature>
<dbReference type="Pfam" id="PF02781">
    <property type="entry name" value="G6PD_C"/>
    <property type="match status" value="1"/>
</dbReference>
<evidence type="ECO:0000256" key="6">
    <source>
        <dbReference type="HAMAP-Rule" id="MF_00966"/>
    </source>
</evidence>
<proteinExistence type="inferred from homology"/>
<dbReference type="PIRSF" id="PIRSF000110">
    <property type="entry name" value="G6PD"/>
    <property type="match status" value="1"/>
</dbReference>
<keyword evidence="2 6" id="KW-0313">Glucose metabolism</keyword>
<sequence>MDGMTFILFGATGDLAKRKIFPAIYNLFLDEKLPRAFAVFGTGRRDMSDEDFRAHVEQSVKTFSRRWEDDRDRAGQFLSMFHYCAMDVTQPQDYGKLAQRIRQHEQEGKIPENRIYSLSVAPELFGVIASNISASELGSATGWKRLIIEKPFGHDLQSARDLNRSLRQFFDEEEIFRIDHYLGKPMVQNLEVLEFANPILRTLWNNQHIANVQITASETVGVEERAGYYDKAGAIRDMFQNHLLQLLMMTAMQMPRQFSAREIRNEKIKVLKALRPLRQEDVAAHVVRGQYGKGWINGKPAAAYRDEPGVDRASNTDTFVAARLWIDNAFWSGVPFYIRTGKRMREKSTRIVIEFKNPLRDAYPVRHEKPAPNLLVIHVNPYEGVSFQLNSKHPGKHSRIEPITMEFAANANDVPEAYELLLYDALRGDSTFFAHWEEVELCWKWVQPILDAFSDQRVPLHMYEAGTQGPETAFRLLEEDGFSWWELNRHAEEGTLGVRREALSVSGI</sequence>
<dbReference type="PANTHER" id="PTHR23429">
    <property type="entry name" value="GLUCOSE-6-PHOSPHATE 1-DEHYDROGENASE G6PD"/>
    <property type="match status" value="1"/>
</dbReference>
<evidence type="ECO:0000259" key="7">
    <source>
        <dbReference type="Pfam" id="PF00479"/>
    </source>
</evidence>
<evidence type="ECO:0000256" key="2">
    <source>
        <dbReference type="ARBA" id="ARBA00022526"/>
    </source>
</evidence>
<dbReference type="PRINTS" id="PR00079">
    <property type="entry name" value="G6PDHDRGNASE"/>
</dbReference>
<feature type="domain" description="Glucose-6-phosphate dehydrogenase NAD-binding" evidence="7">
    <location>
        <begin position="7"/>
        <end position="189"/>
    </location>
</feature>
<keyword evidence="4 6" id="KW-0560">Oxidoreductase</keyword>
<feature type="binding site" evidence="6">
    <location>
        <position position="184"/>
    </location>
    <ligand>
        <name>substrate</name>
    </ligand>
</feature>
<dbReference type="GO" id="GO:0050661">
    <property type="term" value="F:NADP binding"/>
    <property type="evidence" value="ECO:0007669"/>
    <property type="project" value="UniProtKB-UniRule"/>
</dbReference>
<dbReference type="InterPro" id="IPR036291">
    <property type="entry name" value="NAD(P)-bd_dom_sf"/>
</dbReference>
<feature type="binding site" evidence="6">
    <location>
        <position position="347"/>
    </location>
    <ligand>
        <name>substrate</name>
    </ligand>
</feature>
<keyword evidence="10" id="KW-1185">Reference proteome</keyword>
<feature type="binding site" evidence="6">
    <location>
        <position position="150"/>
    </location>
    <ligand>
        <name>NADP(+)</name>
        <dbReference type="ChEBI" id="CHEBI:58349"/>
    </ligand>
</feature>
<dbReference type="Proteomes" id="UP001151071">
    <property type="component" value="Unassembled WGS sequence"/>
</dbReference>
<evidence type="ECO:0000313" key="10">
    <source>
        <dbReference type="Proteomes" id="UP001151071"/>
    </source>
</evidence>
<gene>
    <name evidence="6 9" type="primary">zwf</name>
    <name evidence="9" type="ORF">O3V59_05940</name>
</gene>
<feature type="binding site" evidence="6">
    <location>
        <position position="44"/>
    </location>
    <ligand>
        <name>NADP(+)</name>
        <dbReference type="ChEBI" id="CHEBI:58349"/>
    </ligand>
</feature>
<evidence type="ECO:0000256" key="1">
    <source>
        <dbReference type="ARBA" id="ARBA00004937"/>
    </source>
</evidence>
<dbReference type="InterPro" id="IPR022674">
    <property type="entry name" value="G6P_DH_NAD-bd"/>
</dbReference>
<comment type="function">
    <text evidence="6">Catalyzes the oxidation of glucose 6-phosphate to 6-phosphogluconolactone.</text>
</comment>
<feature type="binding site" evidence="6">
    <location>
        <begin position="10"/>
        <end position="17"/>
    </location>
    <ligand>
        <name>NADP(+)</name>
        <dbReference type="ChEBI" id="CHEBI:58349"/>
    </ligand>
</feature>
<dbReference type="Gene3D" id="3.40.50.720">
    <property type="entry name" value="NAD(P)-binding Rossmann-like Domain"/>
    <property type="match status" value="1"/>
</dbReference>
<dbReference type="GO" id="GO:0005829">
    <property type="term" value="C:cytosol"/>
    <property type="evidence" value="ECO:0007669"/>
    <property type="project" value="TreeGrafter"/>
</dbReference>
<dbReference type="AlphaFoldDB" id="A0A9X3TPB7"/>
<keyword evidence="3 6" id="KW-0521">NADP</keyword>
<comment type="similarity">
    <text evidence="6">Belongs to the glucose-6-phosphate dehydrogenase family.</text>
</comment>
<comment type="catalytic activity">
    <reaction evidence="6">
        <text>D-glucose 6-phosphate + NADP(+) = 6-phospho-D-glucono-1,5-lactone + NADPH + H(+)</text>
        <dbReference type="Rhea" id="RHEA:15841"/>
        <dbReference type="ChEBI" id="CHEBI:15378"/>
        <dbReference type="ChEBI" id="CHEBI:57783"/>
        <dbReference type="ChEBI" id="CHEBI:57955"/>
        <dbReference type="ChEBI" id="CHEBI:58349"/>
        <dbReference type="ChEBI" id="CHEBI:61548"/>
        <dbReference type="EC" id="1.1.1.49"/>
    </reaction>
</comment>
<dbReference type="PANTHER" id="PTHR23429:SF0">
    <property type="entry name" value="GLUCOSE-6-PHOSPHATE 1-DEHYDROGENASE"/>
    <property type="match status" value="1"/>
</dbReference>
<feature type="active site" description="Proton acceptor" evidence="6">
    <location>
        <position position="242"/>
    </location>
</feature>
<dbReference type="GO" id="GO:0006006">
    <property type="term" value="P:glucose metabolic process"/>
    <property type="evidence" value="ECO:0007669"/>
    <property type="project" value="UniProtKB-KW"/>
</dbReference>
<evidence type="ECO:0000259" key="8">
    <source>
        <dbReference type="Pfam" id="PF02781"/>
    </source>
</evidence>
<dbReference type="SUPFAM" id="SSF55347">
    <property type="entry name" value="Glyceraldehyde-3-phosphate dehydrogenase-like, C-terminal domain"/>
    <property type="match status" value="1"/>
</dbReference>
<reference evidence="9" key="1">
    <citation type="submission" date="2022-12" db="EMBL/GenBank/DDBJ databases">
        <title>Draft genome sequence of the thermophilic strain Brevibacillus thermoruber HT42, isolated from Los Humeros, Puebla, Mexico, with biotechnological potential.</title>
        <authorList>
            <person name="Lara Sanchez J."/>
            <person name="Solis Palacios R."/>
            <person name="Bustos Baena A.S."/>
            <person name="Ruz Baez A.E."/>
            <person name="Espinosa Luna G."/>
            <person name="Oliart Ros R.M."/>
        </authorList>
    </citation>
    <scope>NUCLEOTIDE SEQUENCE</scope>
    <source>
        <strain evidence="9">HT42</strain>
    </source>
</reference>
<feature type="domain" description="Glucose-6-phosphate dehydrogenase C-terminal" evidence="8">
    <location>
        <begin position="192"/>
        <end position="485"/>
    </location>
</feature>
<dbReference type="SUPFAM" id="SSF51735">
    <property type="entry name" value="NAD(P)-binding Rossmann-fold domains"/>
    <property type="match status" value="1"/>
</dbReference>
<keyword evidence="5 6" id="KW-0119">Carbohydrate metabolism</keyword>
<name>A0A9X3TPB7_9BACL</name>
<comment type="pathway">
    <text evidence="1 6">Carbohydrate degradation; pentose phosphate pathway; D-ribulose 5-phosphate from D-glucose 6-phosphate (oxidative stage): step 1/3.</text>
</comment>
<dbReference type="InterPro" id="IPR022675">
    <property type="entry name" value="G6P_DH_C"/>
</dbReference>
<comment type="caution">
    <text evidence="9">The sequence shown here is derived from an EMBL/GenBank/DDBJ whole genome shotgun (WGS) entry which is preliminary data.</text>
</comment>
<evidence type="ECO:0000313" key="9">
    <source>
        <dbReference type="EMBL" id="MDA5107890.1"/>
    </source>
</evidence>
<feature type="binding site" evidence="6">
    <location>
        <begin position="87"/>
        <end position="88"/>
    </location>
    <ligand>
        <name>NADP(+)</name>
        <dbReference type="ChEBI" id="CHEBI:58349"/>
    </ligand>
</feature>
<evidence type="ECO:0000256" key="3">
    <source>
        <dbReference type="ARBA" id="ARBA00022857"/>
    </source>
</evidence>
<dbReference type="EMBL" id="JAPYYP010000005">
    <property type="protein sequence ID" value="MDA5107890.1"/>
    <property type="molecule type" value="Genomic_DNA"/>
</dbReference>
<dbReference type="Pfam" id="PF00479">
    <property type="entry name" value="G6PD_N"/>
    <property type="match status" value="1"/>
</dbReference>
<dbReference type="InterPro" id="IPR001282">
    <property type="entry name" value="G6P_DH"/>
</dbReference>
<dbReference type="EC" id="1.1.1.49" evidence="6"/>
<feature type="binding site" evidence="6">
    <location>
        <position position="237"/>
    </location>
    <ligand>
        <name>substrate</name>
    </ligand>
</feature>